<protein>
    <recommendedName>
        <fullName evidence="4">Integrase, catalytic region, zinc finger, CCHC-type, peptidase aspartic, catalytic</fullName>
    </recommendedName>
</protein>
<organism evidence="2 3">
    <name type="scientific">Tanacetum coccineum</name>
    <dbReference type="NCBI Taxonomy" id="301880"/>
    <lineage>
        <taxon>Eukaryota</taxon>
        <taxon>Viridiplantae</taxon>
        <taxon>Streptophyta</taxon>
        <taxon>Embryophyta</taxon>
        <taxon>Tracheophyta</taxon>
        <taxon>Spermatophyta</taxon>
        <taxon>Magnoliopsida</taxon>
        <taxon>eudicotyledons</taxon>
        <taxon>Gunneridae</taxon>
        <taxon>Pentapetalae</taxon>
        <taxon>asterids</taxon>
        <taxon>campanulids</taxon>
        <taxon>Asterales</taxon>
        <taxon>Asteraceae</taxon>
        <taxon>Asteroideae</taxon>
        <taxon>Anthemideae</taxon>
        <taxon>Anthemidinae</taxon>
        <taxon>Tanacetum</taxon>
    </lineage>
</organism>
<comment type="caution">
    <text evidence="2">The sequence shown here is derived from an EMBL/GenBank/DDBJ whole genome shotgun (WGS) entry which is preliminary data.</text>
</comment>
<accession>A0ABQ4YAW9</accession>
<evidence type="ECO:0000313" key="3">
    <source>
        <dbReference type="Proteomes" id="UP001151760"/>
    </source>
</evidence>
<evidence type="ECO:0000256" key="1">
    <source>
        <dbReference type="SAM" id="MobiDB-lite"/>
    </source>
</evidence>
<feature type="compositionally biased region" description="Basic and acidic residues" evidence="1">
    <location>
        <begin position="275"/>
        <end position="287"/>
    </location>
</feature>
<proteinExistence type="predicted"/>
<gene>
    <name evidence="2" type="ORF">Tco_0707292</name>
</gene>
<feature type="region of interest" description="Disordered" evidence="1">
    <location>
        <begin position="258"/>
        <end position="294"/>
    </location>
</feature>
<sequence length="595" mass="68210">MKPGHHMTRNPFEVQDHDTFVDHMDEYHEVHEMQNDVQHNYVYGNDALMSILDEMHEQCVQSRLANKPDMVVNDSVTSELARYKELEAPDFNSFFKIKNLEYQIQEKDNVIRNLKVLVANVNDRSCEPYNAKDVTALIEQNDCVRIELEKVKQHYKELYDSIKITRAHTSEKTSTMLNEIESLKAQLRSKEPCFTSDYVKPKVLAPGMYAIDVKPIPHPLKNNRSAHLNYIIILKESVETVRRIELLEYVIGTCPKSFNERDNKAPSTPVTRKKQVTEADLETKRQTSDNSFVQRPSGFGKLRENYLQILVINEPTGKETHPRKLDCSTQWSDPHETKYTLGEMCHLTKLSVKCCSKHMTGNRSKLMNFVEKFIGSVRFGNDHLGSIMGQFCDSDLEVAFRKHTCFVYDIKGINILKGSHGTNLYTISIDEMMKSSPICLLSKASKSKSWLWHRRLNHLKTLARIMILLEKIDQSMAPVRMSSGPAPFIMTPGQLKSGLTPTDKELEMLFQPMFDEHLEQSQVNEPVPSATDTNAQVVPPVQHQEIIEDPIHEDTPINHDVLHPSHNLGLLERSRFRLQSIIPGKVLISVEPKPS</sequence>
<dbReference type="Proteomes" id="UP001151760">
    <property type="component" value="Unassembled WGS sequence"/>
</dbReference>
<evidence type="ECO:0008006" key="4">
    <source>
        <dbReference type="Google" id="ProtNLM"/>
    </source>
</evidence>
<keyword evidence="3" id="KW-1185">Reference proteome</keyword>
<evidence type="ECO:0000313" key="2">
    <source>
        <dbReference type="EMBL" id="GJS74451.1"/>
    </source>
</evidence>
<reference evidence="2" key="1">
    <citation type="journal article" date="2022" name="Int. J. Mol. Sci.">
        <title>Draft Genome of Tanacetum Coccineum: Genomic Comparison of Closely Related Tanacetum-Family Plants.</title>
        <authorList>
            <person name="Yamashiro T."/>
            <person name="Shiraishi A."/>
            <person name="Nakayama K."/>
            <person name="Satake H."/>
        </authorList>
    </citation>
    <scope>NUCLEOTIDE SEQUENCE</scope>
</reference>
<reference evidence="2" key="2">
    <citation type="submission" date="2022-01" db="EMBL/GenBank/DDBJ databases">
        <authorList>
            <person name="Yamashiro T."/>
            <person name="Shiraishi A."/>
            <person name="Satake H."/>
            <person name="Nakayama K."/>
        </authorList>
    </citation>
    <scope>NUCLEOTIDE SEQUENCE</scope>
</reference>
<name>A0ABQ4YAW9_9ASTR</name>
<dbReference type="EMBL" id="BQNB010010232">
    <property type="protein sequence ID" value="GJS74451.1"/>
    <property type="molecule type" value="Genomic_DNA"/>
</dbReference>